<organism evidence="7 8">
    <name type="scientific">Albula glossodonta</name>
    <name type="common">roundjaw bonefish</name>
    <dbReference type="NCBI Taxonomy" id="121402"/>
    <lineage>
        <taxon>Eukaryota</taxon>
        <taxon>Metazoa</taxon>
        <taxon>Chordata</taxon>
        <taxon>Craniata</taxon>
        <taxon>Vertebrata</taxon>
        <taxon>Euteleostomi</taxon>
        <taxon>Actinopterygii</taxon>
        <taxon>Neopterygii</taxon>
        <taxon>Teleostei</taxon>
        <taxon>Albuliformes</taxon>
        <taxon>Albulidae</taxon>
        <taxon>Albula</taxon>
    </lineage>
</organism>
<accession>A0A8T2N630</accession>
<dbReference type="InterPro" id="IPR013783">
    <property type="entry name" value="Ig-like_fold"/>
</dbReference>
<dbReference type="SUPFAM" id="SSF48726">
    <property type="entry name" value="Immunoglobulin"/>
    <property type="match status" value="3"/>
</dbReference>
<evidence type="ECO:0000256" key="2">
    <source>
        <dbReference type="ARBA" id="ARBA00041781"/>
    </source>
</evidence>
<dbReference type="SMART" id="SM00408">
    <property type="entry name" value="IGc2"/>
    <property type="match status" value="2"/>
</dbReference>
<comment type="function">
    <text evidence="3">Most highly expressed siglec (sialic acid-binding immunoglobulin-like lectin) on B-cells that plays a role in various aspects of B-cell biology including differentiation, antigen presentation, and trafficking to bone marrow. Binds to alpha 2,6-linked sialic acid residues of surface molecules such as CD22 itself, CD45 and IgM in a cis configuration. Can also bind to ligands on other cells as an adhesion molecule in a trans configuration. Acts as an inhibitory coreceptor on the surface of B-cells and inhibits B-cell receptor induced signaling, characterized by inhibition of the calcium mobilization and cellular activation. Mechanistically, the immunoreceptor tyrosine-based inhibitory motif domain is phosphorylated by the Src kinase LYN, which in turn leads to the recruitment of the protein tyrosine phosphatase 1/PTPN6, leading to the negative regulation of BCR signaling. If this negative signaling from is of sufficient strength, apoptosis of the B-cell can be induced.</text>
</comment>
<dbReference type="PROSITE" id="PS50835">
    <property type="entry name" value="IG_LIKE"/>
    <property type="match status" value="2"/>
</dbReference>
<evidence type="ECO:0000313" key="7">
    <source>
        <dbReference type="EMBL" id="KAG9335396.1"/>
    </source>
</evidence>
<dbReference type="PANTHER" id="PTHR46013:SF4">
    <property type="entry name" value="B-CELL RECEPTOR CD22-RELATED"/>
    <property type="match status" value="1"/>
</dbReference>
<dbReference type="InterPro" id="IPR003599">
    <property type="entry name" value="Ig_sub"/>
</dbReference>
<evidence type="ECO:0000256" key="4">
    <source>
        <dbReference type="ARBA" id="ARBA00046458"/>
    </source>
</evidence>
<dbReference type="PROSITE" id="PS50041">
    <property type="entry name" value="C_TYPE_LECTIN_2"/>
    <property type="match status" value="1"/>
</dbReference>
<dbReference type="EMBL" id="JAFBMS010000120">
    <property type="protein sequence ID" value="KAG9335396.1"/>
    <property type="molecule type" value="Genomic_DNA"/>
</dbReference>
<evidence type="ECO:0000313" key="8">
    <source>
        <dbReference type="Proteomes" id="UP000824540"/>
    </source>
</evidence>
<dbReference type="Pfam" id="PF24518">
    <property type="entry name" value="Ig_CD22"/>
    <property type="match status" value="1"/>
</dbReference>
<dbReference type="Proteomes" id="UP000824540">
    <property type="component" value="Unassembled WGS sequence"/>
</dbReference>
<dbReference type="Gene3D" id="3.10.100.10">
    <property type="entry name" value="Mannose-Binding Protein A, subunit A"/>
    <property type="match status" value="1"/>
</dbReference>
<comment type="subunit">
    <text evidence="4">Predominantly monomer of isoform CD22-beta. Also found as heterodimer of isoform CD22-beta and a shorter isoform. Interacts with PTPN6/SHP-1, LYN, SYK, PIK3R1/PIK3R2 and PLCG1 upon phosphorylation. Interacts with GRB2, INPP5D and SHC1 upon phosphorylation. May form a complex with INPP5D/SHIP, GRB2 and SHC1.</text>
</comment>
<evidence type="ECO:0000256" key="3">
    <source>
        <dbReference type="ARBA" id="ARBA00045430"/>
    </source>
</evidence>
<sequence>MAELENCSAIVGQDGWSVTYTPERICALKGSTVNMSCTYSYPSDYIVQKTVWFNYWPTSSDPEDLSLNPQYRGRVQYLGNKKHDCSLRITGLTESDSATYWFRFLIDTDKNKYTGQPGVTLTVTDLQVSVCPVIVTEGQRVTLTCRTTCALTGSPAFIWYKNNQPLSFTSQEHQITASSGDHYTCAVRGYENLTSPAVSVDPDTVTQGQNVTLTCRTTCALTGSPAFIWYKNNQRLSFTSQQLHITASRGDYYSCAVGGYENLTSPAVTPLKGQCGLKLIQENMTWNEALSYCREKHVELVLVSTEDLQKSVAEVVKNASTTHVWLGLRFSILGFWFWVSGEDVCYQNWGPNQEGKNGHTGAVESHENHSWVSLPETEKLNFICFT</sequence>
<dbReference type="Pfam" id="PF00059">
    <property type="entry name" value="Lectin_C"/>
    <property type="match status" value="1"/>
</dbReference>
<comment type="caution">
    <text evidence="7">The sequence shown here is derived from an EMBL/GenBank/DDBJ whole genome shotgun (WGS) entry which is preliminary data.</text>
</comment>
<dbReference type="SMART" id="SM00034">
    <property type="entry name" value="CLECT"/>
    <property type="match status" value="1"/>
</dbReference>
<reference evidence="7" key="1">
    <citation type="thesis" date="2021" institute="BYU ScholarsArchive" country="Provo, UT, USA">
        <title>Applications of and Algorithms for Genome Assembly and Genomic Analyses with an Emphasis on Marine Teleosts.</title>
        <authorList>
            <person name="Pickett B.D."/>
        </authorList>
    </citation>
    <scope>NUCLEOTIDE SEQUENCE</scope>
    <source>
        <strain evidence="7">HI-2016</strain>
    </source>
</reference>
<dbReference type="InterPro" id="IPR056386">
    <property type="entry name" value="Ig_CD22"/>
</dbReference>
<keyword evidence="8" id="KW-1185">Reference proteome</keyword>
<dbReference type="InterPro" id="IPR036179">
    <property type="entry name" value="Ig-like_dom_sf"/>
</dbReference>
<dbReference type="OrthoDB" id="10012075at2759"/>
<dbReference type="CDD" id="cd00037">
    <property type="entry name" value="CLECT"/>
    <property type="match status" value="1"/>
</dbReference>
<feature type="domain" description="Ig-like" evidence="6">
    <location>
        <begin position="117"/>
        <end position="206"/>
    </location>
</feature>
<name>A0A8T2N630_9TELE</name>
<evidence type="ECO:0000256" key="1">
    <source>
        <dbReference type="ARBA" id="ARBA00040106"/>
    </source>
</evidence>
<proteinExistence type="predicted"/>
<dbReference type="InterPro" id="IPR003598">
    <property type="entry name" value="Ig_sub2"/>
</dbReference>
<dbReference type="InterPro" id="IPR001304">
    <property type="entry name" value="C-type_lectin-like"/>
</dbReference>
<dbReference type="Gene3D" id="2.60.40.10">
    <property type="entry name" value="Immunoglobulins"/>
    <property type="match status" value="3"/>
</dbReference>
<gene>
    <name evidence="7" type="ORF">JZ751_004717</name>
</gene>
<dbReference type="Pfam" id="PF13895">
    <property type="entry name" value="Ig_2"/>
    <property type="match status" value="2"/>
</dbReference>
<feature type="domain" description="Ig-like" evidence="6">
    <location>
        <begin position="207"/>
        <end position="269"/>
    </location>
</feature>
<dbReference type="InterPro" id="IPR007110">
    <property type="entry name" value="Ig-like_dom"/>
</dbReference>
<evidence type="ECO:0000259" key="5">
    <source>
        <dbReference type="PROSITE" id="PS50041"/>
    </source>
</evidence>
<dbReference type="PANTHER" id="PTHR46013">
    <property type="entry name" value="VASCULAR CELL ADHESION MOLECULE 1"/>
    <property type="match status" value="1"/>
</dbReference>
<dbReference type="AlphaFoldDB" id="A0A8T2N630"/>
<dbReference type="SUPFAM" id="SSF56436">
    <property type="entry name" value="C-type lectin-like"/>
    <property type="match status" value="1"/>
</dbReference>
<protein>
    <recommendedName>
        <fullName evidence="1">B-cell receptor CD22</fullName>
    </recommendedName>
    <alternativeName>
        <fullName evidence="2">Sialic acid-binding Ig-like lectin 2</fullName>
    </alternativeName>
</protein>
<feature type="domain" description="C-type lectin" evidence="5">
    <location>
        <begin position="271"/>
        <end position="385"/>
    </location>
</feature>
<dbReference type="SMART" id="SM00409">
    <property type="entry name" value="IG"/>
    <property type="match status" value="2"/>
</dbReference>
<dbReference type="InterPro" id="IPR016187">
    <property type="entry name" value="CTDL_fold"/>
</dbReference>
<dbReference type="InterPro" id="IPR016186">
    <property type="entry name" value="C-type_lectin-like/link_sf"/>
</dbReference>
<evidence type="ECO:0000259" key="6">
    <source>
        <dbReference type="PROSITE" id="PS50835"/>
    </source>
</evidence>